<protein>
    <submittedName>
        <fullName evidence="1">Uncharacterized protein</fullName>
    </submittedName>
</protein>
<comment type="caution">
    <text evidence="1">The sequence shown here is derived from an EMBL/GenBank/DDBJ whole genome shotgun (WGS) entry which is preliminary data.</text>
</comment>
<keyword evidence="2" id="KW-1185">Reference proteome</keyword>
<proteinExistence type="predicted"/>
<sequence>MPRDDLTPSESAILIVLMAEAREVPNTELRKRYGVDVRKSYRDKLNRLGFLDSRRDGNTFLHQLADKGWVRVQEDLNFQSAQGRILGGALTALQVNLRDRVMGRSDYRTFGEMFALTDVRAGTGQPDQRRTLGLRVRHAYAALAAEPGAWVSLTRLRPFFGDVDPADLDGALRDLEREPDVDIVPEENQKLLTPADVAAALRLGGQDKHLLAIGVG</sequence>
<dbReference type="Proteomes" id="UP000809587">
    <property type="component" value="Unassembled WGS sequence"/>
</dbReference>
<reference evidence="1 2" key="1">
    <citation type="submission" date="2021-02" db="EMBL/GenBank/DDBJ databases">
        <authorList>
            <person name="Lee D.-H."/>
        </authorList>
    </citation>
    <scope>NUCLEOTIDE SEQUENCE [LARGE SCALE GENOMIC DNA]</scope>
    <source>
        <strain evidence="1 2">MMS20-R2-29</strain>
    </source>
</reference>
<dbReference type="EMBL" id="JAFEUO010000004">
    <property type="protein sequence ID" value="MBM7084429.1"/>
    <property type="molecule type" value="Genomic_DNA"/>
</dbReference>
<accession>A0ABS2JDI8</accession>
<dbReference type="RefSeq" id="WP_204959502.1">
    <property type="nucleotide sequence ID" value="NZ_JAFEUO010000004.1"/>
</dbReference>
<gene>
    <name evidence="1" type="ORF">JQN84_18095</name>
</gene>
<evidence type="ECO:0000313" key="1">
    <source>
        <dbReference type="EMBL" id="MBM7084429.1"/>
    </source>
</evidence>
<name>A0ABS2JDI8_9ACTN</name>
<organism evidence="1 2">
    <name type="scientific">Micromonospora humidisoli</name>
    <dbReference type="NCBI Taxonomy" id="2807622"/>
    <lineage>
        <taxon>Bacteria</taxon>
        <taxon>Bacillati</taxon>
        <taxon>Actinomycetota</taxon>
        <taxon>Actinomycetes</taxon>
        <taxon>Micromonosporales</taxon>
        <taxon>Micromonosporaceae</taxon>
        <taxon>Micromonospora</taxon>
    </lineage>
</organism>
<evidence type="ECO:0000313" key="2">
    <source>
        <dbReference type="Proteomes" id="UP000809587"/>
    </source>
</evidence>